<gene>
    <name evidence="2" type="ORF">SAMN02745216_03539</name>
</gene>
<organism evidence="2 3">
    <name type="scientific">Desulfatibacillum alkenivorans DSM 16219</name>
    <dbReference type="NCBI Taxonomy" id="1121393"/>
    <lineage>
        <taxon>Bacteria</taxon>
        <taxon>Pseudomonadati</taxon>
        <taxon>Thermodesulfobacteriota</taxon>
        <taxon>Desulfobacteria</taxon>
        <taxon>Desulfobacterales</taxon>
        <taxon>Desulfatibacillaceae</taxon>
        <taxon>Desulfatibacillum</taxon>
    </lineage>
</organism>
<dbReference type="OrthoDB" id="5405545at2"/>
<dbReference type="STRING" id="1121393.SAMN02745216_03539"/>
<dbReference type="RefSeq" id="WP_073477584.1">
    <property type="nucleotide sequence ID" value="NZ_FQZU01000025.1"/>
</dbReference>
<dbReference type="Pfam" id="PF08241">
    <property type="entry name" value="Methyltransf_11"/>
    <property type="match status" value="1"/>
</dbReference>
<reference evidence="3" key="1">
    <citation type="submission" date="2016-11" db="EMBL/GenBank/DDBJ databases">
        <authorList>
            <person name="Varghese N."/>
            <person name="Submissions S."/>
        </authorList>
    </citation>
    <scope>NUCLEOTIDE SEQUENCE [LARGE SCALE GENOMIC DNA]</scope>
    <source>
        <strain evidence="3">DSM 16219</strain>
    </source>
</reference>
<keyword evidence="2" id="KW-0808">Transferase</keyword>
<accession>A0A1M6SUX2</accession>
<keyword evidence="2" id="KW-0489">Methyltransferase</keyword>
<protein>
    <submittedName>
        <fullName evidence="2">Methyltransferase domain-containing protein</fullName>
    </submittedName>
</protein>
<evidence type="ECO:0000259" key="1">
    <source>
        <dbReference type="Pfam" id="PF08241"/>
    </source>
</evidence>
<dbReference type="InterPro" id="IPR029063">
    <property type="entry name" value="SAM-dependent_MTases_sf"/>
</dbReference>
<name>A0A1M6SUX2_9BACT</name>
<dbReference type="Proteomes" id="UP000183994">
    <property type="component" value="Unassembled WGS sequence"/>
</dbReference>
<dbReference type="PANTHER" id="PTHR43591">
    <property type="entry name" value="METHYLTRANSFERASE"/>
    <property type="match status" value="1"/>
</dbReference>
<dbReference type="SUPFAM" id="SSF53335">
    <property type="entry name" value="S-adenosyl-L-methionine-dependent methyltransferases"/>
    <property type="match status" value="1"/>
</dbReference>
<feature type="domain" description="Methyltransferase type 11" evidence="1">
    <location>
        <begin position="41"/>
        <end position="138"/>
    </location>
</feature>
<dbReference type="GO" id="GO:0032259">
    <property type="term" value="P:methylation"/>
    <property type="evidence" value="ECO:0007669"/>
    <property type="project" value="UniProtKB-KW"/>
</dbReference>
<dbReference type="InterPro" id="IPR013216">
    <property type="entry name" value="Methyltransf_11"/>
</dbReference>
<proteinExistence type="predicted"/>
<dbReference type="EMBL" id="FQZU01000025">
    <property type="protein sequence ID" value="SHK48531.1"/>
    <property type="molecule type" value="Genomic_DNA"/>
</dbReference>
<dbReference type="AlphaFoldDB" id="A0A1M6SUX2"/>
<evidence type="ECO:0000313" key="2">
    <source>
        <dbReference type="EMBL" id="SHK48531.1"/>
    </source>
</evidence>
<dbReference type="GO" id="GO:0008757">
    <property type="term" value="F:S-adenosylmethionine-dependent methyltransferase activity"/>
    <property type="evidence" value="ECO:0007669"/>
    <property type="project" value="InterPro"/>
</dbReference>
<sequence>MTEKKFDPKKLKKLNNPERLKDIPPEYIQSKLNLENPKVLVEIGAGTAFFSKAFQELYPGSVIYACDLSQIMLDWIKENITPENPDVIPVKTEESALPLDDGLADLVFTINLHHELEDHLAVLKEAYRLLKPGGMFFVADWLKKEMDEGPPQNIRFLSSEAADQLTQAGFENVRAYDEGMPKHFLVMGKKPA</sequence>
<dbReference type="Gene3D" id="3.40.50.150">
    <property type="entry name" value="Vaccinia Virus protein VP39"/>
    <property type="match status" value="1"/>
</dbReference>
<dbReference type="CDD" id="cd02440">
    <property type="entry name" value="AdoMet_MTases"/>
    <property type="match status" value="1"/>
</dbReference>
<keyword evidence="3" id="KW-1185">Reference proteome</keyword>
<evidence type="ECO:0000313" key="3">
    <source>
        <dbReference type="Proteomes" id="UP000183994"/>
    </source>
</evidence>